<organism evidence="4 5">
    <name type="scientific">Candidatus Cetobacterium colombiensis</name>
    <dbReference type="NCBI Taxonomy" id="3073100"/>
    <lineage>
        <taxon>Bacteria</taxon>
        <taxon>Fusobacteriati</taxon>
        <taxon>Fusobacteriota</taxon>
        <taxon>Fusobacteriia</taxon>
        <taxon>Fusobacteriales</taxon>
        <taxon>Fusobacteriaceae</taxon>
        <taxon>Cetobacterium</taxon>
    </lineage>
</organism>
<evidence type="ECO:0000313" key="5">
    <source>
        <dbReference type="Proteomes" id="UP001279681"/>
    </source>
</evidence>
<dbReference type="InterPro" id="IPR002513">
    <property type="entry name" value="Tn3_Tnp_DDE_dom"/>
</dbReference>
<dbReference type="RefSeq" id="WP_320314618.1">
    <property type="nucleotide sequence ID" value="NZ_JAVIKH010000027.1"/>
</dbReference>
<feature type="domain" description="DUF4158" evidence="3">
    <location>
        <begin position="8"/>
        <end position="166"/>
    </location>
</feature>
<sequence>MELRYNVLSKREREKLLTILYGERNIEKNFTLLPEELKRVKSFGKPHWKLGYAIQLLFLKNRGVSIISNKELLSPKIVEYVANQIGCIPDCLQRYWDVKNIRFNHFQEICNILEFKKFEVTSKVETFIYNKVLSIGEPIEVMENLIEELRKIKVVIPALYKLEELIYKGINATDKFIFSKICEQIDNKNKLENLFLVENGVSNYSILKNIAVNNSPSGVKILLETIKTIDSYGKIIDLSFLTDSKIRYFYTEIQKSHRFRIERFNNLEKKYSYLAMFLSFKRREFVDMVIETTSNYAHTVMKRTKKKSQNYNQKNQERYKLNSGKLKDVVEYILQIKDIPTLKEYQSSLTELKKELDSTEEELEEIDFLLKSHQSFNYTNDLLECIEFDSNTKPNFINYLKSFKENKNKKKFKADISFFSYQWQKNIKKYDYSKKVVEIALLYSIRDYIRSGDIFVRESKKYNSFDHYLVDSIDEIIPDEIEVFIKNLKSNLIIPKKLDFQRIIEQDSKSNFGEKIYSYFPKITMTEILYEVNSWTGVLEHFYGASKSPENRQNVAVATLLANGHNIGFSKMAISASIDESILKRANEFYFNYSNLFKAQQSLVNYHHALEIVENWGDGKTSSSDGMRVPISSKTIYADYNAHYGNRGGGIYRHISDQYTPYYVQMLQGRDSNHVLDGLLYHGTELEIYEHSTDTAGYTEQMFALTHLLGFNFKPRIKNLDQQQLYAFETLEIDDIKFKKINEKIILENYFEVMRLVESIKCGKVKASLILQKINSYNRDNGIAKGLKEIGRIFKTKYILDYYTDMKLRKEVQKILNKGESINSVGRLIFFGKHGRLNESSLESQLEKVSCLNILLGSLIVWNSRYLEKVYKTVKDEEWFDDEEFKRVGPLGTQHVNFLGKYIFEDKIINTVDGLRPLKSEVQV</sequence>
<evidence type="ECO:0000259" key="3">
    <source>
        <dbReference type="Pfam" id="PF13700"/>
    </source>
</evidence>
<dbReference type="Pfam" id="PF13700">
    <property type="entry name" value="DUF4158"/>
    <property type="match status" value="1"/>
</dbReference>
<dbReference type="InterPro" id="IPR025296">
    <property type="entry name" value="DUF4158"/>
</dbReference>
<gene>
    <name evidence="4" type="ORF">RFV38_12305</name>
</gene>
<feature type="coiled-coil region" evidence="1">
    <location>
        <begin position="342"/>
        <end position="369"/>
    </location>
</feature>
<evidence type="ECO:0000256" key="1">
    <source>
        <dbReference type="SAM" id="Coils"/>
    </source>
</evidence>
<reference evidence="5" key="1">
    <citation type="submission" date="2023-07" db="EMBL/GenBank/DDBJ databases">
        <authorList>
            <person name="Colorado M.A."/>
            <person name="Villamil L.M."/>
            <person name="Melo J.F."/>
            <person name="Rodriguez J.A."/>
            <person name="Ruiz R.Y."/>
        </authorList>
    </citation>
    <scope>NUCLEOTIDE SEQUENCE [LARGE SCALE GENOMIC DNA]</scope>
    <source>
        <strain evidence="5">C33</strain>
    </source>
</reference>
<evidence type="ECO:0000259" key="2">
    <source>
        <dbReference type="Pfam" id="PF01526"/>
    </source>
</evidence>
<feature type="domain" description="Tn3 transposase DDE" evidence="2">
    <location>
        <begin position="527"/>
        <end position="902"/>
    </location>
</feature>
<dbReference type="EMBL" id="JAVIKH010000027">
    <property type="protein sequence ID" value="MDX8337266.1"/>
    <property type="molecule type" value="Genomic_DNA"/>
</dbReference>
<accession>A0ABU4WFE2</accession>
<protein>
    <submittedName>
        <fullName evidence="4">Tn3 family transposase</fullName>
    </submittedName>
</protein>
<dbReference type="Pfam" id="PF01526">
    <property type="entry name" value="DDE_Tnp_Tn3"/>
    <property type="match status" value="1"/>
</dbReference>
<name>A0ABU4WFE2_9FUSO</name>
<keyword evidence="5" id="KW-1185">Reference proteome</keyword>
<keyword evidence="1" id="KW-0175">Coiled coil</keyword>
<proteinExistence type="predicted"/>
<evidence type="ECO:0000313" key="4">
    <source>
        <dbReference type="EMBL" id="MDX8337266.1"/>
    </source>
</evidence>
<comment type="caution">
    <text evidence="4">The sequence shown here is derived from an EMBL/GenBank/DDBJ whole genome shotgun (WGS) entry which is preliminary data.</text>
</comment>
<dbReference type="Proteomes" id="UP001279681">
    <property type="component" value="Unassembled WGS sequence"/>
</dbReference>